<dbReference type="GO" id="GO:0004725">
    <property type="term" value="F:protein tyrosine phosphatase activity"/>
    <property type="evidence" value="ECO:0007669"/>
    <property type="project" value="InterPro"/>
</dbReference>
<evidence type="ECO:0000256" key="1">
    <source>
        <dbReference type="ARBA" id="ARBA00022801"/>
    </source>
</evidence>
<dbReference type="FunFam" id="3.90.190.10:FF:000157">
    <property type="entry name" value="Protein-tyrosine phosphatase"/>
    <property type="match status" value="1"/>
</dbReference>
<dbReference type="InterPro" id="IPR000387">
    <property type="entry name" value="Tyr_Pase_dom"/>
</dbReference>
<dbReference type="RefSeq" id="WP_007417399.1">
    <property type="nucleotide sequence ID" value="NZ_ABOX02000041.1"/>
</dbReference>
<dbReference type="SMART" id="SM00195">
    <property type="entry name" value="DSPc"/>
    <property type="match status" value="1"/>
</dbReference>
<protein>
    <submittedName>
        <fullName evidence="5">Dual specificity protein phosphatase</fullName>
    </submittedName>
</protein>
<feature type="domain" description="Tyrosine-protein phosphatase" evidence="2">
    <location>
        <begin position="21"/>
        <end position="168"/>
    </location>
</feature>
<evidence type="ECO:0000259" key="4">
    <source>
        <dbReference type="PROSITE" id="PS50056"/>
    </source>
</evidence>
<evidence type="ECO:0000313" key="5">
    <source>
        <dbReference type="EMBL" id="EEF58552.1"/>
    </source>
</evidence>
<dbReference type="InterPro" id="IPR020422">
    <property type="entry name" value="TYR_PHOSPHATASE_DUAL_dom"/>
</dbReference>
<dbReference type="Gene3D" id="3.90.190.10">
    <property type="entry name" value="Protein tyrosine phosphatase superfamily"/>
    <property type="match status" value="1"/>
</dbReference>
<organism evidence="5 6">
    <name type="scientific">Pedosphaera parvula (strain Ellin514)</name>
    <dbReference type="NCBI Taxonomy" id="320771"/>
    <lineage>
        <taxon>Bacteria</taxon>
        <taxon>Pseudomonadati</taxon>
        <taxon>Verrucomicrobiota</taxon>
        <taxon>Pedosphaerae</taxon>
        <taxon>Pedosphaerales</taxon>
        <taxon>Pedosphaeraceae</taxon>
        <taxon>Pedosphaera</taxon>
    </lineage>
</organism>
<dbReference type="InterPro" id="IPR003595">
    <property type="entry name" value="Tyr_Pase_cat"/>
</dbReference>
<feature type="domain" description="Tyrosine specific protein phosphatases" evidence="4">
    <location>
        <begin position="90"/>
        <end position="157"/>
    </location>
</feature>
<dbReference type="PROSITE" id="PS50054">
    <property type="entry name" value="TYR_PHOSPHATASE_DUAL"/>
    <property type="match status" value="1"/>
</dbReference>
<feature type="domain" description="Tyrosine-protein phosphatase" evidence="3">
    <location>
        <begin position="74"/>
        <end position="162"/>
    </location>
</feature>
<dbReference type="AlphaFoldDB" id="B9XNL2"/>
<proteinExistence type="predicted"/>
<dbReference type="PROSITE" id="PS50055">
    <property type="entry name" value="TYR_PHOSPHATASE_PTP"/>
    <property type="match status" value="1"/>
</dbReference>
<dbReference type="InterPro" id="IPR000242">
    <property type="entry name" value="PTP_cat"/>
</dbReference>
<evidence type="ECO:0000259" key="2">
    <source>
        <dbReference type="PROSITE" id="PS50054"/>
    </source>
</evidence>
<reference evidence="5 6" key="1">
    <citation type="journal article" date="2011" name="J. Bacteriol.">
        <title>Genome sequence of 'Pedosphaera parvula' Ellin514, an aerobic Verrucomicrobial isolate from pasture soil.</title>
        <authorList>
            <person name="Kant R."/>
            <person name="van Passel M.W."/>
            <person name="Sangwan P."/>
            <person name="Palva A."/>
            <person name="Lucas S."/>
            <person name="Copeland A."/>
            <person name="Lapidus A."/>
            <person name="Glavina Del Rio T."/>
            <person name="Dalin E."/>
            <person name="Tice H."/>
            <person name="Bruce D."/>
            <person name="Goodwin L."/>
            <person name="Pitluck S."/>
            <person name="Chertkov O."/>
            <person name="Larimer F.W."/>
            <person name="Land M.L."/>
            <person name="Hauser L."/>
            <person name="Brettin T.S."/>
            <person name="Detter J.C."/>
            <person name="Han S."/>
            <person name="de Vos W.M."/>
            <person name="Janssen P.H."/>
            <person name="Smidt H."/>
        </authorList>
    </citation>
    <scope>NUCLEOTIDE SEQUENCE [LARGE SCALE GENOMIC DNA]</scope>
    <source>
        <strain evidence="5 6">Ellin514</strain>
    </source>
</reference>
<dbReference type="InterPro" id="IPR016130">
    <property type="entry name" value="Tyr_Pase_AS"/>
</dbReference>
<sequence>MNSSTPNNLLWWAIPNLLAGMPMPFIHPERRMNHGGPLSAFEDDLPLLHSAGIRAVVSLINLTSDSSVYASAGFAFICLPVPDGFPPTHEQAAEFVRYVNEQHSQNHPVAVHCEAGLGRTGTLLGAYLISHGASAQSAITTIRSVERVAIETQRQIQFLEQFEQNASL</sequence>
<comment type="caution">
    <text evidence="5">The sequence shown here is derived from an EMBL/GenBank/DDBJ whole genome shotgun (WGS) entry which is preliminary data.</text>
</comment>
<keyword evidence="1" id="KW-0378">Hydrolase</keyword>
<gene>
    <name evidence="5" type="ORF">Cflav_PD1742</name>
</gene>
<dbReference type="Proteomes" id="UP000003688">
    <property type="component" value="Unassembled WGS sequence"/>
</dbReference>
<keyword evidence="6" id="KW-1185">Reference proteome</keyword>
<dbReference type="SUPFAM" id="SSF52799">
    <property type="entry name" value="(Phosphotyrosine protein) phosphatases II"/>
    <property type="match status" value="1"/>
</dbReference>
<dbReference type="PANTHER" id="PTHR23339">
    <property type="entry name" value="TYROSINE SPECIFIC PROTEIN PHOSPHATASE AND DUAL SPECIFICITY PROTEIN PHOSPHATASE"/>
    <property type="match status" value="1"/>
</dbReference>
<evidence type="ECO:0000313" key="6">
    <source>
        <dbReference type="Proteomes" id="UP000003688"/>
    </source>
</evidence>
<dbReference type="STRING" id="320771.Cflav_PD1742"/>
<dbReference type="OrthoDB" id="9806482at2"/>
<evidence type="ECO:0000259" key="3">
    <source>
        <dbReference type="PROSITE" id="PS50055"/>
    </source>
</evidence>
<dbReference type="PROSITE" id="PS50056">
    <property type="entry name" value="TYR_PHOSPHATASE_2"/>
    <property type="match status" value="1"/>
</dbReference>
<accession>B9XNL2</accession>
<dbReference type="PROSITE" id="PS00383">
    <property type="entry name" value="TYR_PHOSPHATASE_1"/>
    <property type="match status" value="1"/>
</dbReference>
<dbReference type="Pfam" id="PF22785">
    <property type="entry name" value="Tc-R-P"/>
    <property type="match status" value="1"/>
</dbReference>
<dbReference type="InterPro" id="IPR029021">
    <property type="entry name" value="Prot-tyrosine_phosphatase-like"/>
</dbReference>
<dbReference type="SMART" id="SM00404">
    <property type="entry name" value="PTPc_motif"/>
    <property type="match status" value="1"/>
</dbReference>
<dbReference type="InterPro" id="IPR050561">
    <property type="entry name" value="PTP"/>
</dbReference>
<dbReference type="PRINTS" id="PR00700">
    <property type="entry name" value="PRTYPHPHTASE"/>
</dbReference>
<dbReference type="EMBL" id="ABOX02000041">
    <property type="protein sequence ID" value="EEF58552.1"/>
    <property type="molecule type" value="Genomic_DNA"/>
</dbReference>
<name>B9XNL2_PEDPL</name>